<dbReference type="SMART" id="SM00342">
    <property type="entry name" value="HTH_ARAC"/>
    <property type="match status" value="1"/>
</dbReference>
<dbReference type="Pfam" id="PF12833">
    <property type="entry name" value="HTH_18"/>
    <property type="match status" value="1"/>
</dbReference>
<evidence type="ECO:0000259" key="4">
    <source>
        <dbReference type="PROSITE" id="PS01124"/>
    </source>
</evidence>
<sequence length="318" mass="36163">MPPNMLCYDRKRLRLNRAGKHGSMTDRRRGVSMPHPYHERLNFKTELPLRVISHGTVGPKMVLPHWHRAVELAYAYRGQPGAVHIGRSTYHMLADHLYVINSEVVHSYETFLDEDNQIVTLLLPASWLRNAVADEQLPVWGPLDLDLQSAVYQPLAKAVQTLVAGVITPSSARSAYLTSLGAEYQLVGQLLKHLTVNGQVTSDQLPLPAPLRQAVTELQENYAQPVSIANLAEQLNYSSVYFSRYFKDYMGISPKAYLGQIRLERATSLLMTSQDSIQNIALKTGFSTEKNFFVTFKQYYQMTPRTYRQRYSAQQSWS</sequence>
<dbReference type="Proteomes" id="UP000012042">
    <property type="component" value="Chromosome"/>
</dbReference>
<dbReference type="PATRIC" id="fig|1001583.3.peg.401"/>
<keyword evidence="3" id="KW-0804">Transcription</keyword>
<proteinExistence type="predicted"/>
<evidence type="ECO:0000256" key="1">
    <source>
        <dbReference type="ARBA" id="ARBA00023015"/>
    </source>
</evidence>
<dbReference type="Gene3D" id="1.10.10.60">
    <property type="entry name" value="Homeodomain-like"/>
    <property type="match status" value="2"/>
</dbReference>
<evidence type="ECO:0000256" key="3">
    <source>
        <dbReference type="ARBA" id="ARBA00023163"/>
    </source>
</evidence>
<dbReference type="PANTHER" id="PTHR46796">
    <property type="entry name" value="HTH-TYPE TRANSCRIPTIONAL ACTIVATOR RHAS-RELATED"/>
    <property type="match status" value="1"/>
</dbReference>
<reference evidence="5 6" key="1">
    <citation type="journal article" date="2013" name="PLoS ONE">
        <title>Genomic Analysis by Deep Sequencing of the Probiotic Lactobacillus brevis KB290 Harboring Nine Plasmids Reveals Genomic Stability.</title>
        <authorList>
            <person name="Fukao M."/>
            <person name="Oshima K."/>
            <person name="Morita H."/>
            <person name="Toh H."/>
            <person name="Suda W."/>
            <person name="Kim S.W."/>
            <person name="Suzuki S."/>
            <person name="Yakabe T."/>
            <person name="Hattori M."/>
            <person name="Yajima N."/>
        </authorList>
    </citation>
    <scope>NUCLEOTIDE SEQUENCE [LARGE SCALE GENOMIC DNA]</scope>
    <source>
        <strain evidence="5 6">KB290</strain>
    </source>
</reference>
<dbReference type="HOGENOM" id="CLU_000445_88_3_9"/>
<dbReference type="InterPro" id="IPR009057">
    <property type="entry name" value="Homeodomain-like_sf"/>
</dbReference>
<gene>
    <name evidence="5" type="ORF">LVISKB_0411</name>
</gene>
<accession>M5AY70</accession>
<protein>
    <submittedName>
        <fullName evidence="5">Uncharacterized HTH-type transcriptional regulator HI_1052</fullName>
    </submittedName>
</protein>
<dbReference type="InterPro" id="IPR003313">
    <property type="entry name" value="AraC-bd"/>
</dbReference>
<dbReference type="EMBL" id="AP012167">
    <property type="protein sequence ID" value="BAN06046.1"/>
    <property type="molecule type" value="Genomic_DNA"/>
</dbReference>
<dbReference type="InterPro" id="IPR018060">
    <property type="entry name" value="HTH_AraC"/>
</dbReference>
<dbReference type="AlphaFoldDB" id="M5AY70"/>
<evidence type="ECO:0000313" key="6">
    <source>
        <dbReference type="Proteomes" id="UP000012042"/>
    </source>
</evidence>
<dbReference type="InterPro" id="IPR011051">
    <property type="entry name" value="RmlC_Cupin_sf"/>
</dbReference>
<name>M5AY70_LEVBR</name>
<dbReference type="InterPro" id="IPR050204">
    <property type="entry name" value="AraC_XylS_family_regulators"/>
</dbReference>
<dbReference type="SUPFAM" id="SSF51182">
    <property type="entry name" value="RmlC-like cupins"/>
    <property type="match status" value="1"/>
</dbReference>
<evidence type="ECO:0000313" key="5">
    <source>
        <dbReference type="EMBL" id="BAN06046.1"/>
    </source>
</evidence>
<dbReference type="PROSITE" id="PS01124">
    <property type="entry name" value="HTH_ARAC_FAMILY_2"/>
    <property type="match status" value="1"/>
</dbReference>
<dbReference type="SUPFAM" id="SSF46689">
    <property type="entry name" value="Homeodomain-like"/>
    <property type="match status" value="2"/>
</dbReference>
<dbReference type="Pfam" id="PF02311">
    <property type="entry name" value="AraC_binding"/>
    <property type="match status" value="1"/>
</dbReference>
<keyword evidence="2" id="KW-0238">DNA-binding</keyword>
<dbReference type="KEGG" id="lbk:LVISKB_0411"/>
<dbReference type="GO" id="GO:0043565">
    <property type="term" value="F:sequence-specific DNA binding"/>
    <property type="evidence" value="ECO:0007669"/>
    <property type="project" value="InterPro"/>
</dbReference>
<evidence type="ECO:0000256" key="2">
    <source>
        <dbReference type="ARBA" id="ARBA00023125"/>
    </source>
</evidence>
<dbReference type="PROSITE" id="PS00041">
    <property type="entry name" value="HTH_ARAC_FAMILY_1"/>
    <property type="match status" value="1"/>
</dbReference>
<dbReference type="GO" id="GO:0003700">
    <property type="term" value="F:DNA-binding transcription factor activity"/>
    <property type="evidence" value="ECO:0007669"/>
    <property type="project" value="InterPro"/>
</dbReference>
<feature type="domain" description="HTH araC/xylS-type" evidence="4">
    <location>
        <begin position="212"/>
        <end position="310"/>
    </location>
</feature>
<dbReference type="InterPro" id="IPR018062">
    <property type="entry name" value="HTH_AraC-typ_CS"/>
</dbReference>
<keyword evidence="1" id="KW-0805">Transcription regulation</keyword>
<organism evidence="5 6">
    <name type="scientific">Levilactobacillus brevis KB290</name>
    <dbReference type="NCBI Taxonomy" id="1001583"/>
    <lineage>
        <taxon>Bacteria</taxon>
        <taxon>Bacillati</taxon>
        <taxon>Bacillota</taxon>
        <taxon>Bacilli</taxon>
        <taxon>Lactobacillales</taxon>
        <taxon>Lactobacillaceae</taxon>
        <taxon>Levilactobacillus</taxon>
    </lineage>
</organism>